<protein>
    <submittedName>
        <fullName evidence="1">Uncharacterized protein</fullName>
    </submittedName>
</protein>
<evidence type="ECO:0000313" key="2">
    <source>
        <dbReference type="Proteomes" id="UP001597059"/>
    </source>
</evidence>
<reference evidence="2" key="1">
    <citation type="journal article" date="2019" name="Int. J. Syst. Evol. Microbiol.">
        <title>The Global Catalogue of Microorganisms (GCM) 10K type strain sequencing project: providing services to taxonomists for standard genome sequencing and annotation.</title>
        <authorList>
            <consortium name="The Broad Institute Genomics Platform"/>
            <consortium name="The Broad Institute Genome Sequencing Center for Infectious Disease"/>
            <person name="Wu L."/>
            <person name="Ma J."/>
        </authorList>
    </citation>
    <scope>NUCLEOTIDE SEQUENCE [LARGE SCALE GENOMIC DNA]</scope>
    <source>
        <strain evidence="2">JCM 30774</strain>
    </source>
</reference>
<proteinExistence type="predicted"/>
<sequence length="266" mass="29596">MRNMAAHSDKVQLEQLGFKFGMSGAHSARSMMITELNELLTLHPHGSPLQTIKDDIIHCNVLHKSTANSRKLTYRHLVDLYSLKTDVCLYRNFLALWEQTDAQKRPILALQLAFCRDPLLRLALPMLSSISAGEPYSKEHTIELLEQHNPGGYSPSSLSSFAQNINGSLTQAGFLQGRTKKVRSQPSVGASNVAFALFIAHLNGEDGSIALKSQWVKLLGLNQDEIVAQAHNAHSRGLIKFTHAGEVVEIRFPNWLNEHEKEILNG</sequence>
<evidence type="ECO:0000313" key="1">
    <source>
        <dbReference type="EMBL" id="MFD1385024.1"/>
    </source>
</evidence>
<dbReference type="EMBL" id="JBHTMN010000018">
    <property type="protein sequence ID" value="MFD1385024.1"/>
    <property type="molecule type" value="Genomic_DNA"/>
</dbReference>
<gene>
    <name evidence="1" type="ORF">ACFQ45_16850</name>
</gene>
<name>A0ABW4B649_9GAMM</name>
<dbReference type="Proteomes" id="UP001597059">
    <property type="component" value="Unassembled WGS sequence"/>
</dbReference>
<organism evidence="1 2">
    <name type="scientific">Rhodanobacter aciditrophus</name>
    <dbReference type="NCBI Taxonomy" id="1623218"/>
    <lineage>
        <taxon>Bacteria</taxon>
        <taxon>Pseudomonadati</taxon>
        <taxon>Pseudomonadota</taxon>
        <taxon>Gammaproteobacteria</taxon>
        <taxon>Lysobacterales</taxon>
        <taxon>Rhodanobacteraceae</taxon>
        <taxon>Rhodanobacter</taxon>
    </lineage>
</organism>
<keyword evidence="2" id="KW-1185">Reference proteome</keyword>
<accession>A0ABW4B649</accession>
<comment type="caution">
    <text evidence="1">The sequence shown here is derived from an EMBL/GenBank/DDBJ whole genome shotgun (WGS) entry which is preliminary data.</text>
</comment>
<dbReference type="RefSeq" id="WP_377369793.1">
    <property type="nucleotide sequence ID" value="NZ_JBHTMN010000018.1"/>
</dbReference>